<dbReference type="OrthoDB" id="447953at2759"/>
<dbReference type="Pfam" id="PF10377">
    <property type="entry name" value="ATG11"/>
    <property type="match status" value="1"/>
</dbReference>
<dbReference type="EMBL" id="KE123901">
    <property type="protein sequence ID" value="EPB92236.1"/>
    <property type="molecule type" value="Genomic_DNA"/>
</dbReference>
<dbReference type="InterPro" id="IPR040040">
    <property type="entry name" value="ATG11"/>
</dbReference>
<evidence type="ECO:0000313" key="11">
    <source>
        <dbReference type="EMBL" id="EPB92236.1"/>
    </source>
</evidence>
<comment type="function">
    <text evidence="6">Involved in cytoplasm to vacuole transport (Cvt), pexophagy, mitophagy and nucleophagy. Recruits mitochondria for their selective degradation via autophagy (mitophagy) during starvation. Works as scaffold proteins that recruit ATG proteins to the pre-autophagosome (PAS), the site of vesicle/autophagosome formation. Required for the Cvt vesicles completion.</text>
</comment>
<dbReference type="OMA" id="IEVENWR"/>
<feature type="domain" description="Autophagy-related protein 11 C-terminal" evidence="10">
    <location>
        <begin position="897"/>
        <end position="1022"/>
    </location>
</feature>
<evidence type="ECO:0000256" key="1">
    <source>
        <dbReference type="ARBA" id="ARBA00009729"/>
    </source>
</evidence>
<evidence type="ECO:0000313" key="12">
    <source>
        <dbReference type="Proteomes" id="UP000014254"/>
    </source>
</evidence>
<sequence length="1071" mass="123190">MRKVLIPDDHSKQYLIDFVDKQNIMQIKSATAQLCDRLSAGISEMKKSLDQINADNSYLNERAQDSINMYTLREIFAEIKIYMKNLKEKRSKMKRDLQRAYEKLSLISDTPISAQFSSLALDESRYGESTALSNDMPNTASFAALARKGSKVSSSSKVFDSFLHFAAINIKESLPEMAKYELAVRQRTEQLLSSKKKAIAMFISCMKAIANFQQLIHDANMDLDSNNKLMDDFYERYKDNDLQILPQLVFSYGAIMIEILRRREYTNLLVSNSTLIGDVLGQYRASEESRRAYFRQSVMREIPFKLAMSEIDKASPQSEISVNGNDSNTQLDIGIKDVNEFISVVEHLYVDTPLIASGSRALDSPSVSSSDQSDSSGSPRETEMDKPLFIVLNAMKKELDNMKLQWMTSVRDHLFDGKDFIRIEEMQGAMTAMKHEEIKQSMLDIDTVDIRSSKLTSPTSSIYQLIGSDKTLLEENEKLKLEIGQLKRERESIQSENKKSAEDLRAARAELDVAKDVMDRLEQDGLEQAEEIAQLKDVIKSLESEKEDLESAKRSFLNEIKNKDKSADFRIASAEEDFNAKLSDLQYKLEEEKRMKKNLEIEHASELNSISIDHQKKIDHLNVLLEEEKRLKRDLEEQISSIISNHKEEITRLNTQIEYEKQNAVAVKHEQSELQRRFEQLCENMDSIKEKLETERALHEEQLSSMHADMAEKDRATQQIKELQEQTRSMVKQCQDDWYAKNEELKAIKEEQQAIDIAVRKLLKRFRPSDQDLQMMSLDGYVDLFRENLEGFEKEYSINKDNLDAATQELADVTEGYSNLIDKHNEWRSIASRMADKLEEFRKNVIFEIVTQLQMPMDKDELIALTTMVTPSDDDAAIWNEVLKLSSGVNTQKFVFSVVKYVRDTYNQAKQFKKEYRVIKDKYDSLIREHTERIAFKNFKVGDLTLLLPTRNSTGKPWAAFNINAPHYFLKSTDNIAAQMQSREWIVARIVSITEYVTDETVPGSNPYGLADGVTYRLIEVENWRNSKQHPSKRRHVSNDSGLASITAPRDMVNNNRALVNASSVHSYNTK</sequence>
<dbReference type="InterPro" id="IPR019460">
    <property type="entry name" value="Atg11_C"/>
</dbReference>
<dbReference type="AlphaFoldDB" id="S2JPH0"/>
<organism evidence="11 12">
    <name type="scientific">Mucor circinelloides f. circinelloides (strain 1006PhL)</name>
    <name type="common">Mucormycosis agent</name>
    <name type="synonym">Calyptromyces circinelloides</name>
    <dbReference type="NCBI Taxonomy" id="1220926"/>
    <lineage>
        <taxon>Eukaryota</taxon>
        <taxon>Fungi</taxon>
        <taxon>Fungi incertae sedis</taxon>
        <taxon>Mucoromycota</taxon>
        <taxon>Mucoromycotina</taxon>
        <taxon>Mucoromycetes</taxon>
        <taxon>Mucorales</taxon>
        <taxon>Mucorineae</taxon>
        <taxon>Mucoraceae</taxon>
        <taxon>Mucor</taxon>
    </lineage>
</organism>
<evidence type="ECO:0000256" key="2">
    <source>
        <dbReference type="ARBA" id="ARBA00022448"/>
    </source>
</evidence>
<protein>
    <recommendedName>
        <fullName evidence="6">Autophagy-related protein 11</fullName>
    </recommendedName>
</protein>
<feature type="coiled-coil region" evidence="7">
    <location>
        <begin position="469"/>
        <end position="733"/>
    </location>
</feature>
<name>S2JPH0_MUCC1</name>
<evidence type="ECO:0000256" key="5">
    <source>
        <dbReference type="ARBA" id="ARBA00023054"/>
    </source>
</evidence>
<dbReference type="PANTHER" id="PTHR13222">
    <property type="entry name" value="RB1-INDUCIBLE COILED-COIL"/>
    <property type="match status" value="1"/>
</dbReference>
<keyword evidence="3 6" id="KW-0653">Protein transport</keyword>
<dbReference type="GO" id="GO:0061709">
    <property type="term" value="P:reticulophagy"/>
    <property type="evidence" value="ECO:0007669"/>
    <property type="project" value="TreeGrafter"/>
</dbReference>
<keyword evidence="12" id="KW-1185">Reference proteome</keyword>
<keyword evidence="6" id="KW-0926">Vacuole</keyword>
<dbReference type="GO" id="GO:0034727">
    <property type="term" value="P:piecemeal microautophagy of the nucleus"/>
    <property type="evidence" value="ECO:0007669"/>
    <property type="project" value="TreeGrafter"/>
</dbReference>
<comment type="subcellular location">
    <subcellularLocation>
        <location evidence="6">Preautophagosomal structure membrane</location>
        <topology evidence="6">Peripheral membrane protein</topology>
    </subcellularLocation>
    <subcellularLocation>
        <location evidence="6">Vacuole membrane</location>
        <topology evidence="6">Peripheral membrane protein</topology>
    </subcellularLocation>
    <text evidence="6">During pexophagy, accumulates in the vacuolar membrane region, where the peroxisomes contact the vacuole.</text>
</comment>
<dbReference type="InParanoid" id="S2JPH0"/>
<dbReference type="PANTHER" id="PTHR13222:SF1">
    <property type="entry name" value="RB1-INDUCIBLE COILED-COIL PROTEIN 1"/>
    <property type="match status" value="1"/>
</dbReference>
<comment type="similarity">
    <text evidence="1 6">Belongs to the ATG11 family.</text>
</comment>
<evidence type="ECO:0000256" key="8">
    <source>
        <dbReference type="SAM" id="MobiDB-lite"/>
    </source>
</evidence>
<dbReference type="GO" id="GO:0034045">
    <property type="term" value="C:phagophore assembly site membrane"/>
    <property type="evidence" value="ECO:0007669"/>
    <property type="project" value="UniProtKB-SubCell"/>
</dbReference>
<evidence type="ECO:0000259" key="9">
    <source>
        <dbReference type="Pfam" id="PF04108"/>
    </source>
</evidence>
<accession>S2JPH0</accession>
<dbReference type="STRING" id="1220926.S2JPH0"/>
<evidence type="ECO:0000259" key="10">
    <source>
        <dbReference type="Pfam" id="PF10377"/>
    </source>
</evidence>
<dbReference type="Proteomes" id="UP000014254">
    <property type="component" value="Unassembled WGS sequence"/>
</dbReference>
<dbReference type="GO" id="GO:0019901">
    <property type="term" value="F:protein kinase binding"/>
    <property type="evidence" value="ECO:0007669"/>
    <property type="project" value="TreeGrafter"/>
</dbReference>
<keyword evidence="2 6" id="KW-0813">Transport</keyword>
<dbReference type="GO" id="GO:0005774">
    <property type="term" value="C:vacuolar membrane"/>
    <property type="evidence" value="ECO:0007669"/>
    <property type="project" value="UniProtKB-SubCell"/>
</dbReference>
<evidence type="ECO:0000256" key="3">
    <source>
        <dbReference type="ARBA" id="ARBA00022927"/>
    </source>
</evidence>
<evidence type="ECO:0000256" key="6">
    <source>
        <dbReference type="RuleBase" id="RU367075"/>
    </source>
</evidence>
<feature type="domain" description="Autophagy protein ATG17-like" evidence="9">
    <location>
        <begin position="3"/>
        <end position="298"/>
    </location>
</feature>
<dbReference type="eggNOG" id="ENOG502QVZE">
    <property type="taxonomic scope" value="Eukaryota"/>
</dbReference>
<dbReference type="GO" id="GO:0000422">
    <property type="term" value="P:autophagy of mitochondrion"/>
    <property type="evidence" value="ECO:0007669"/>
    <property type="project" value="TreeGrafter"/>
</dbReference>
<reference evidence="12" key="1">
    <citation type="submission" date="2013-05" db="EMBL/GenBank/DDBJ databases">
        <title>The Genome sequence of Mucor circinelloides f. circinelloides 1006PhL.</title>
        <authorList>
            <consortium name="The Broad Institute Genomics Platform"/>
            <person name="Cuomo C."/>
            <person name="Earl A."/>
            <person name="Findley K."/>
            <person name="Lee S.C."/>
            <person name="Walker B."/>
            <person name="Young S."/>
            <person name="Zeng Q."/>
            <person name="Gargeya S."/>
            <person name="Fitzgerald M."/>
            <person name="Haas B."/>
            <person name="Abouelleil A."/>
            <person name="Allen A.W."/>
            <person name="Alvarado L."/>
            <person name="Arachchi H.M."/>
            <person name="Berlin A.M."/>
            <person name="Chapman S.B."/>
            <person name="Gainer-Dewar J."/>
            <person name="Goldberg J."/>
            <person name="Griggs A."/>
            <person name="Gujja S."/>
            <person name="Hansen M."/>
            <person name="Howarth C."/>
            <person name="Imamovic A."/>
            <person name="Ireland A."/>
            <person name="Larimer J."/>
            <person name="McCowan C."/>
            <person name="Murphy C."/>
            <person name="Pearson M."/>
            <person name="Poon T.W."/>
            <person name="Priest M."/>
            <person name="Roberts A."/>
            <person name="Saif S."/>
            <person name="Shea T."/>
            <person name="Sisk P."/>
            <person name="Sykes S."/>
            <person name="Wortman J."/>
            <person name="Nusbaum C."/>
            <person name="Birren B."/>
        </authorList>
    </citation>
    <scope>NUCLEOTIDE SEQUENCE [LARGE SCALE GENOMIC DNA]</scope>
    <source>
        <strain evidence="12">1006PhL</strain>
    </source>
</reference>
<dbReference type="GO" id="GO:0000045">
    <property type="term" value="P:autophagosome assembly"/>
    <property type="evidence" value="ECO:0007669"/>
    <property type="project" value="UniProtKB-UniRule"/>
</dbReference>
<evidence type="ECO:0000256" key="4">
    <source>
        <dbReference type="ARBA" id="ARBA00023006"/>
    </source>
</evidence>
<dbReference type="GO" id="GO:0015031">
    <property type="term" value="P:protein transport"/>
    <property type="evidence" value="ECO:0007669"/>
    <property type="project" value="UniProtKB-KW"/>
</dbReference>
<comment type="subunit">
    <text evidence="6">Homodimer.</text>
</comment>
<feature type="compositionally biased region" description="Low complexity" evidence="8">
    <location>
        <begin position="360"/>
        <end position="378"/>
    </location>
</feature>
<keyword evidence="4 6" id="KW-0072">Autophagy</keyword>
<feature type="region of interest" description="Disordered" evidence="8">
    <location>
        <begin position="360"/>
        <end position="382"/>
    </location>
</feature>
<dbReference type="InterPro" id="IPR045326">
    <property type="entry name" value="ATG17-like_dom"/>
</dbReference>
<keyword evidence="6" id="KW-0472">Membrane</keyword>
<dbReference type="GO" id="GO:1903599">
    <property type="term" value="P:positive regulation of autophagy of mitochondrion"/>
    <property type="evidence" value="ECO:0007669"/>
    <property type="project" value="UniProtKB-UniRule"/>
</dbReference>
<dbReference type="Pfam" id="PF04108">
    <property type="entry name" value="ATG17_like"/>
    <property type="match status" value="1"/>
</dbReference>
<dbReference type="GO" id="GO:1990316">
    <property type="term" value="C:Atg1/ULK1 kinase complex"/>
    <property type="evidence" value="ECO:0007669"/>
    <property type="project" value="TreeGrafter"/>
</dbReference>
<evidence type="ECO:0000256" key="7">
    <source>
        <dbReference type="SAM" id="Coils"/>
    </source>
</evidence>
<dbReference type="GO" id="GO:0034517">
    <property type="term" value="P:ribophagy"/>
    <property type="evidence" value="ECO:0007669"/>
    <property type="project" value="TreeGrafter"/>
</dbReference>
<keyword evidence="5 7" id="KW-0175">Coiled coil</keyword>
<gene>
    <name evidence="11" type="ORF">HMPREF1544_00805</name>
</gene>
<dbReference type="VEuPathDB" id="FungiDB:HMPREF1544_00805"/>
<dbReference type="GO" id="GO:0060090">
    <property type="term" value="F:molecular adaptor activity"/>
    <property type="evidence" value="ECO:0007669"/>
    <property type="project" value="TreeGrafter"/>
</dbReference>
<proteinExistence type="inferred from homology"/>